<organism evidence="2 3">
    <name type="scientific">Blastomyces gilchristii (strain SLH14081)</name>
    <name type="common">Blastomyces dermatitidis</name>
    <dbReference type="NCBI Taxonomy" id="559298"/>
    <lineage>
        <taxon>Eukaryota</taxon>
        <taxon>Fungi</taxon>
        <taxon>Dikarya</taxon>
        <taxon>Ascomycota</taxon>
        <taxon>Pezizomycotina</taxon>
        <taxon>Eurotiomycetes</taxon>
        <taxon>Eurotiomycetidae</taxon>
        <taxon>Onygenales</taxon>
        <taxon>Ajellomycetaceae</taxon>
        <taxon>Blastomyces</taxon>
    </lineage>
</organism>
<dbReference type="VEuPathDB" id="FungiDB:BDBG_03211"/>
<feature type="region of interest" description="Disordered" evidence="1">
    <location>
        <begin position="1"/>
        <end position="85"/>
    </location>
</feature>
<dbReference type="GeneID" id="8505708"/>
<evidence type="ECO:0000313" key="3">
    <source>
        <dbReference type="Proteomes" id="UP000002038"/>
    </source>
</evidence>
<feature type="compositionally biased region" description="Basic and acidic residues" evidence="1">
    <location>
        <begin position="19"/>
        <end position="29"/>
    </location>
</feature>
<reference evidence="3" key="1">
    <citation type="journal article" date="2015" name="PLoS Genet.">
        <title>The dynamic genome and transcriptome of the human fungal pathogen Blastomyces and close relative Emmonsia.</title>
        <authorList>
            <person name="Munoz J.F."/>
            <person name="Gauthier G.M."/>
            <person name="Desjardins C.A."/>
            <person name="Gallo J.E."/>
            <person name="Holder J."/>
            <person name="Sullivan T.D."/>
            <person name="Marty A.J."/>
            <person name="Carmen J.C."/>
            <person name="Chen Z."/>
            <person name="Ding L."/>
            <person name="Gujja S."/>
            <person name="Magrini V."/>
            <person name="Misas E."/>
            <person name="Mitreva M."/>
            <person name="Priest M."/>
            <person name="Saif S."/>
            <person name="Whiston E.A."/>
            <person name="Young S."/>
            <person name="Zeng Q."/>
            <person name="Goldman W.E."/>
            <person name="Mardis E.R."/>
            <person name="Taylor J.W."/>
            <person name="McEwen J.G."/>
            <person name="Clay O.K."/>
            <person name="Klein B.S."/>
            <person name="Cuomo C.A."/>
        </authorList>
    </citation>
    <scope>NUCLEOTIDE SEQUENCE [LARGE SCALE GENOMIC DNA]</scope>
    <source>
        <strain evidence="3">SLH14081</strain>
    </source>
</reference>
<sequence>MKEERRVKVTKKKEEEEEKGNKLGDETPKSRGRVLSQRPRAAGVRECGDTLGHSWLSEGDRVGTGETSAQQSSHDQDIYAVGYRF</sequence>
<evidence type="ECO:0000256" key="1">
    <source>
        <dbReference type="SAM" id="MobiDB-lite"/>
    </source>
</evidence>
<keyword evidence="3" id="KW-1185">Reference proteome</keyword>
<protein>
    <submittedName>
        <fullName evidence="2">Uncharacterized protein</fullName>
    </submittedName>
</protein>
<proteinExistence type="predicted"/>
<dbReference type="RefSeq" id="XP_031577594.1">
    <property type="nucleotide sequence ID" value="XM_031721153.1"/>
</dbReference>
<evidence type="ECO:0000313" key="2">
    <source>
        <dbReference type="EMBL" id="OAT07109.1"/>
    </source>
</evidence>
<dbReference type="KEGG" id="bgh:BDBG_03211"/>
<gene>
    <name evidence="2" type="ORF">BDBG_03211</name>
</gene>
<accession>A0A179UIQ7</accession>
<dbReference type="EMBL" id="GG657452">
    <property type="protein sequence ID" value="OAT07109.1"/>
    <property type="molecule type" value="Genomic_DNA"/>
</dbReference>
<name>A0A179UIQ7_BLAGS</name>
<dbReference type="Proteomes" id="UP000002038">
    <property type="component" value="Unassembled WGS sequence"/>
</dbReference>
<dbReference type="AlphaFoldDB" id="A0A179UIQ7"/>